<evidence type="ECO:0000256" key="2">
    <source>
        <dbReference type="ARBA" id="ARBA00019480"/>
    </source>
</evidence>
<protein>
    <recommendedName>
        <fullName evidence="2">Fibrous sheath-interacting protein 1</fullName>
    </recommendedName>
</protein>
<feature type="region of interest" description="Disordered" evidence="5">
    <location>
        <begin position="1"/>
        <end position="31"/>
    </location>
</feature>
<evidence type="ECO:0000256" key="1">
    <source>
        <dbReference type="ARBA" id="ARBA00010495"/>
    </source>
</evidence>
<name>A0A5F8GMP2_MONDO</name>
<dbReference type="OMA" id="EPASCKV"/>
<evidence type="ECO:0000256" key="4">
    <source>
        <dbReference type="SAM" id="Coils"/>
    </source>
</evidence>
<comment type="similarity">
    <text evidence="1">Belongs to the FSIP1 family.</text>
</comment>
<dbReference type="InParanoid" id="A0A5F8GMP2"/>
<dbReference type="PANTHER" id="PTHR22012">
    <property type="entry name" value="FIBROUS SHEATH INTERACTING PROTEIN 1"/>
    <property type="match status" value="1"/>
</dbReference>
<gene>
    <name evidence="6" type="primary">FSIP1</name>
</gene>
<reference evidence="6 7" key="1">
    <citation type="journal article" date="2007" name="Nature">
        <title>Genome of the marsupial Monodelphis domestica reveals innovation in non-coding sequences.</title>
        <authorList>
            <person name="Mikkelsen T.S."/>
            <person name="Wakefield M.J."/>
            <person name="Aken B."/>
            <person name="Amemiya C.T."/>
            <person name="Chang J.L."/>
            <person name="Duke S."/>
            <person name="Garber M."/>
            <person name="Gentles A.J."/>
            <person name="Goodstadt L."/>
            <person name="Heger A."/>
            <person name="Jurka J."/>
            <person name="Kamal M."/>
            <person name="Mauceli E."/>
            <person name="Searle S.M."/>
            <person name="Sharpe T."/>
            <person name="Baker M.L."/>
            <person name="Batzer M.A."/>
            <person name="Benos P.V."/>
            <person name="Belov K."/>
            <person name="Clamp M."/>
            <person name="Cook A."/>
            <person name="Cuff J."/>
            <person name="Das R."/>
            <person name="Davidow L."/>
            <person name="Deakin J.E."/>
            <person name="Fazzari M.J."/>
            <person name="Glass J.L."/>
            <person name="Grabherr M."/>
            <person name="Greally J.M."/>
            <person name="Gu W."/>
            <person name="Hore T.A."/>
            <person name="Huttley G.A."/>
            <person name="Kleber M."/>
            <person name="Jirtle R.L."/>
            <person name="Koina E."/>
            <person name="Lee J.T."/>
            <person name="Mahony S."/>
            <person name="Marra M.A."/>
            <person name="Miller R.D."/>
            <person name="Nicholls R.D."/>
            <person name="Oda M."/>
            <person name="Papenfuss A.T."/>
            <person name="Parra Z.E."/>
            <person name="Pollock D.D."/>
            <person name="Ray D.A."/>
            <person name="Schein J.E."/>
            <person name="Speed T.P."/>
            <person name="Thompson K."/>
            <person name="VandeBerg J.L."/>
            <person name="Wade C.M."/>
            <person name="Walker J.A."/>
            <person name="Waters P.D."/>
            <person name="Webber C."/>
            <person name="Weidman J.R."/>
            <person name="Xie X."/>
            <person name="Zody M.C."/>
            <person name="Baldwin J."/>
            <person name="Abdouelleil A."/>
            <person name="Abdulkadir J."/>
            <person name="Abebe A."/>
            <person name="Abera B."/>
            <person name="Abreu J."/>
            <person name="Acer S.C."/>
            <person name="Aftuck L."/>
            <person name="Alexander A."/>
            <person name="An P."/>
            <person name="Anderson E."/>
            <person name="Anderson S."/>
            <person name="Arachi H."/>
            <person name="Azer M."/>
            <person name="Bachantsang P."/>
            <person name="Barry A."/>
            <person name="Bayul T."/>
            <person name="Berlin A."/>
            <person name="Bessette D."/>
            <person name="Bloom T."/>
            <person name="Bloom T."/>
            <person name="Boguslavskiy L."/>
            <person name="Bonnet C."/>
            <person name="Boukhgalter B."/>
            <person name="Bourzgui I."/>
            <person name="Brown A."/>
            <person name="Cahill P."/>
            <person name="Channer S."/>
            <person name="Cheshatsang Y."/>
            <person name="Chuda L."/>
            <person name="Citroen M."/>
            <person name="Collymore A."/>
            <person name="Cooke P."/>
            <person name="Costello M."/>
            <person name="D'Aco K."/>
            <person name="Daza R."/>
            <person name="De Haan G."/>
            <person name="DeGray S."/>
            <person name="DeMaso C."/>
            <person name="Dhargay N."/>
            <person name="Dooley K."/>
            <person name="Dooley E."/>
            <person name="Doricent M."/>
            <person name="Dorje P."/>
            <person name="Dorjee K."/>
            <person name="Dupes A."/>
            <person name="Elong R."/>
            <person name="Falk J."/>
            <person name="Farina A."/>
            <person name="Faro S."/>
            <person name="Ferguson D."/>
            <person name="Fisher S."/>
            <person name="Foley C.D."/>
            <person name="Franke A."/>
            <person name="Friedrich D."/>
            <person name="Gadbois L."/>
            <person name="Gearin G."/>
            <person name="Gearin C.R."/>
            <person name="Giannoukos G."/>
            <person name="Goode T."/>
            <person name="Graham J."/>
            <person name="Grandbois E."/>
            <person name="Grewal S."/>
            <person name="Gyaltsen K."/>
            <person name="Hafez N."/>
            <person name="Hagos B."/>
            <person name="Hall J."/>
            <person name="Henson C."/>
            <person name="Hollinger A."/>
            <person name="Honan T."/>
            <person name="Huard M.D."/>
            <person name="Hughes L."/>
            <person name="Hurhula B."/>
            <person name="Husby M.E."/>
            <person name="Kamat A."/>
            <person name="Kanga B."/>
            <person name="Kashin S."/>
            <person name="Khazanovich D."/>
            <person name="Kisner P."/>
            <person name="Lance K."/>
            <person name="Lara M."/>
            <person name="Lee W."/>
            <person name="Lennon N."/>
            <person name="Letendre F."/>
            <person name="LeVine R."/>
            <person name="Lipovsky A."/>
            <person name="Liu X."/>
            <person name="Liu J."/>
            <person name="Liu S."/>
            <person name="Lokyitsang T."/>
            <person name="Lokyitsang Y."/>
            <person name="Lubonja R."/>
            <person name="Lui A."/>
            <person name="MacDonald P."/>
            <person name="Magnisalis V."/>
            <person name="Maru K."/>
            <person name="Matthews C."/>
            <person name="McCusker W."/>
            <person name="McDonough S."/>
            <person name="Mehta T."/>
            <person name="Meldrim J."/>
            <person name="Meneus L."/>
            <person name="Mihai O."/>
            <person name="Mihalev A."/>
            <person name="Mihova T."/>
            <person name="Mittelman R."/>
            <person name="Mlenga V."/>
            <person name="Montmayeur A."/>
            <person name="Mulrain L."/>
            <person name="Navidi A."/>
            <person name="Naylor J."/>
            <person name="Negash T."/>
            <person name="Nguyen T."/>
            <person name="Nguyen N."/>
            <person name="Nicol R."/>
            <person name="Norbu C."/>
            <person name="Norbu N."/>
            <person name="Novod N."/>
            <person name="O'Neill B."/>
            <person name="Osman S."/>
            <person name="Markiewicz E."/>
            <person name="Oyono O.L."/>
            <person name="Patti C."/>
            <person name="Phunkhang P."/>
            <person name="Pierre F."/>
            <person name="Priest M."/>
            <person name="Raghuraman S."/>
            <person name="Rege F."/>
            <person name="Reyes R."/>
            <person name="Rise C."/>
            <person name="Rogov P."/>
            <person name="Ross K."/>
            <person name="Ryan E."/>
            <person name="Settipalli S."/>
            <person name="Shea T."/>
            <person name="Sherpa N."/>
            <person name="Shi L."/>
            <person name="Shih D."/>
            <person name="Sparrow T."/>
            <person name="Spaulding J."/>
            <person name="Stalker J."/>
            <person name="Stange-Thomann N."/>
            <person name="Stavropoulos S."/>
            <person name="Stone C."/>
            <person name="Strader C."/>
            <person name="Tesfaye S."/>
            <person name="Thomson T."/>
            <person name="Thoulutsang Y."/>
            <person name="Thoulutsang D."/>
            <person name="Topham K."/>
            <person name="Topping I."/>
            <person name="Tsamla T."/>
            <person name="Vassiliev H."/>
            <person name="Vo A."/>
            <person name="Wangchuk T."/>
            <person name="Wangdi T."/>
            <person name="Weiand M."/>
            <person name="Wilkinson J."/>
            <person name="Wilson A."/>
            <person name="Yadav S."/>
            <person name="Young G."/>
            <person name="Yu Q."/>
            <person name="Zembek L."/>
            <person name="Zhong D."/>
            <person name="Zimmer A."/>
            <person name="Zwirko Z."/>
            <person name="Jaffe D.B."/>
            <person name="Alvarez P."/>
            <person name="Brockman W."/>
            <person name="Butler J."/>
            <person name="Chin C."/>
            <person name="Gnerre S."/>
            <person name="MacCallum I."/>
            <person name="Graves J.A."/>
            <person name="Ponting C.P."/>
            <person name="Breen M."/>
            <person name="Samollow P.B."/>
            <person name="Lander E.S."/>
            <person name="Lindblad-Toh K."/>
        </authorList>
    </citation>
    <scope>NUCLEOTIDE SEQUENCE [LARGE SCALE GENOMIC DNA]</scope>
</reference>
<reference evidence="6" key="2">
    <citation type="submission" date="2025-08" db="UniProtKB">
        <authorList>
            <consortium name="Ensembl"/>
        </authorList>
    </citation>
    <scope>IDENTIFICATION</scope>
</reference>
<dbReference type="Pfam" id="PF15554">
    <property type="entry name" value="FSIP1"/>
    <property type="match status" value="1"/>
</dbReference>
<dbReference type="Ensembl" id="ENSMODT00000068326.1">
    <property type="protein sequence ID" value="ENSMODP00000048717.1"/>
    <property type="gene ID" value="ENSMODG00000029317.2"/>
</dbReference>
<dbReference type="AlphaFoldDB" id="A0A5F8GMP2"/>
<dbReference type="Bgee" id="ENSMODG00000029317">
    <property type="expression patterns" value="Expressed in spermatid and 14 other cell types or tissues"/>
</dbReference>
<dbReference type="Proteomes" id="UP000002280">
    <property type="component" value="Chromosome 1"/>
</dbReference>
<feature type="compositionally biased region" description="Basic and acidic residues" evidence="5">
    <location>
        <begin position="403"/>
        <end position="414"/>
    </location>
</feature>
<evidence type="ECO:0000256" key="5">
    <source>
        <dbReference type="SAM" id="MobiDB-lite"/>
    </source>
</evidence>
<accession>A0A5F8GMP2</accession>
<dbReference type="FunCoup" id="A0A5F8GMP2">
    <property type="interactions" value="35"/>
</dbReference>
<dbReference type="PANTHER" id="PTHR22012:SF2">
    <property type="entry name" value="FIBROUS SHEATH-INTERACTING PROTEIN 1"/>
    <property type="match status" value="1"/>
</dbReference>
<evidence type="ECO:0000313" key="6">
    <source>
        <dbReference type="Ensembl" id="ENSMODP00000048717.1"/>
    </source>
</evidence>
<feature type="coiled-coil region" evidence="4">
    <location>
        <begin position="432"/>
        <end position="459"/>
    </location>
</feature>
<proteinExistence type="inferred from homology"/>
<dbReference type="PRINTS" id="PR02075">
    <property type="entry name" value="FIBSHEATHIP1"/>
</dbReference>
<feature type="region of interest" description="Disordered" evidence="5">
    <location>
        <begin position="54"/>
        <end position="79"/>
    </location>
</feature>
<sequence length="649" mass="74660">MDIIRGNLDKISRPASNSRIHHESKTSSTSLEVLTPEPVTLKVDTSINLNSCSQQSKRENCNSRESSSSSNVGKKLSSQDIKTSQDYCSEVDCSLREEIKSSCTNYSGHNSSLNSSKEDNEVDYFSLYDVPQEMSGQVKEEISRIKESDVQLQEAVEKMKRLDKVLVEKQFKEREIKKQGQEMRIKMWEELQTIPNFDAIQNNEEIENTKKFLSLASSSEGTTDFHHLEQEEPCVSVFHTQIPPEDYENCVEQARRESVYHSESNKSLIKAEKKLQRENSGEFKSKKNQDFIKRNIELAKDSKNMVIMMDKEKQRLTELLSDIDKGKDLSPRTQSYESAWPMLEKSYLSTAHMERKQLAQIDSKLQDRFSFSSSWISSGYLGMDNHIGQMKKLRPERLDDLPKVWNKETDPNDKKRAKMYPGDKTLRNNRDYRYEKNRLKEIDQQLKDLEKDIMKTRVLSEEHLKTLLEKCILEQSSDKDSRVGNATQPESIQPSSSFFLRLRSESPTASRTEGENEDVLEIREYETPGYYLTKALDGREHIPEFWVIETEEDESPRPSGDVVTSDGEGYFMSKALGVSRLKRPSFLDDPLYCISVDSGPSCEDECLKLIDCSTESLPGTGAEDTKIKAKVILVFKEFTSYEEEKTDTR</sequence>
<organism evidence="6 7">
    <name type="scientific">Monodelphis domestica</name>
    <name type="common">Gray short-tailed opossum</name>
    <dbReference type="NCBI Taxonomy" id="13616"/>
    <lineage>
        <taxon>Eukaryota</taxon>
        <taxon>Metazoa</taxon>
        <taxon>Chordata</taxon>
        <taxon>Craniata</taxon>
        <taxon>Vertebrata</taxon>
        <taxon>Euteleostomi</taxon>
        <taxon>Mammalia</taxon>
        <taxon>Metatheria</taxon>
        <taxon>Didelphimorphia</taxon>
        <taxon>Didelphidae</taxon>
        <taxon>Monodelphis</taxon>
    </lineage>
</organism>
<evidence type="ECO:0000256" key="3">
    <source>
        <dbReference type="ARBA" id="ARBA00023054"/>
    </source>
</evidence>
<keyword evidence="7" id="KW-1185">Reference proteome</keyword>
<dbReference type="InterPro" id="IPR026246">
    <property type="entry name" value="Fsip1"/>
</dbReference>
<reference evidence="6" key="3">
    <citation type="submission" date="2025-09" db="UniProtKB">
        <authorList>
            <consortium name="Ensembl"/>
        </authorList>
    </citation>
    <scope>IDENTIFICATION</scope>
</reference>
<keyword evidence="3 4" id="KW-0175">Coiled coil</keyword>
<evidence type="ECO:0000313" key="7">
    <source>
        <dbReference type="Proteomes" id="UP000002280"/>
    </source>
</evidence>
<feature type="compositionally biased region" description="Polar residues" evidence="5">
    <location>
        <begin position="484"/>
        <end position="493"/>
    </location>
</feature>
<feature type="region of interest" description="Disordered" evidence="5">
    <location>
        <begin position="403"/>
        <end position="427"/>
    </location>
</feature>
<feature type="compositionally biased region" description="Low complexity" evidence="5">
    <location>
        <begin position="63"/>
        <end position="78"/>
    </location>
</feature>
<dbReference type="GeneTree" id="ENSGT00390000013879"/>
<feature type="region of interest" description="Disordered" evidence="5">
    <location>
        <begin position="478"/>
        <end position="499"/>
    </location>
</feature>